<dbReference type="SUPFAM" id="SSF102114">
    <property type="entry name" value="Radical SAM enzymes"/>
    <property type="match status" value="1"/>
</dbReference>
<dbReference type="CDD" id="cd01335">
    <property type="entry name" value="Radical_SAM"/>
    <property type="match status" value="1"/>
</dbReference>
<dbReference type="Gene3D" id="3.20.20.70">
    <property type="entry name" value="Aldolase class I"/>
    <property type="match status" value="1"/>
</dbReference>
<evidence type="ECO:0000259" key="6">
    <source>
        <dbReference type="PROSITE" id="PS51918"/>
    </source>
</evidence>
<dbReference type="EMBL" id="JACIJJ010000003">
    <property type="protein sequence ID" value="MBB5699147.1"/>
    <property type="molecule type" value="Genomic_DNA"/>
</dbReference>
<keyword evidence="8" id="KW-1185">Reference proteome</keyword>
<dbReference type="SFLD" id="SFLDS00029">
    <property type="entry name" value="Radical_SAM"/>
    <property type="match status" value="1"/>
</dbReference>
<dbReference type="InterPro" id="IPR007197">
    <property type="entry name" value="rSAM"/>
</dbReference>
<evidence type="ECO:0000256" key="2">
    <source>
        <dbReference type="ARBA" id="ARBA00022691"/>
    </source>
</evidence>
<reference evidence="7 8" key="1">
    <citation type="submission" date="2020-08" db="EMBL/GenBank/DDBJ databases">
        <title>Genomic Encyclopedia of Type Strains, Phase IV (KMG-IV): sequencing the most valuable type-strain genomes for metagenomic binning, comparative biology and taxonomic classification.</title>
        <authorList>
            <person name="Goeker M."/>
        </authorList>
    </citation>
    <scope>NUCLEOTIDE SEQUENCE [LARGE SCALE GENOMIC DNA]</scope>
    <source>
        <strain evidence="7 8">DSM 27244</strain>
    </source>
</reference>
<dbReference type="PANTHER" id="PTHR11228:SF7">
    <property type="entry name" value="PQQA PEPTIDE CYCLASE"/>
    <property type="match status" value="1"/>
</dbReference>
<dbReference type="InterPro" id="IPR058240">
    <property type="entry name" value="rSAM_sf"/>
</dbReference>
<evidence type="ECO:0000256" key="4">
    <source>
        <dbReference type="ARBA" id="ARBA00023004"/>
    </source>
</evidence>
<dbReference type="PANTHER" id="PTHR11228">
    <property type="entry name" value="RADICAL SAM DOMAIN PROTEIN"/>
    <property type="match status" value="1"/>
</dbReference>
<comment type="cofactor">
    <cofactor evidence="1">
        <name>[4Fe-4S] cluster</name>
        <dbReference type="ChEBI" id="CHEBI:49883"/>
    </cofactor>
</comment>
<organism evidence="7 8">
    <name type="scientific">Sphingomonas yantingensis</name>
    <dbReference type="NCBI Taxonomy" id="1241761"/>
    <lineage>
        <taxon>Bacteria</taxon>
        <taxon>Pseudomonadati</taxon>
        <taxon>Pseudomonadota</taxon>
        <taxon>Alphaproteobacteria</taxon>
        <taxon>Sphingomonadales</taxon>
        <taxon>Sphingomonadaceae</taxon>
        <taxon>Sphingomonas</taxon>
    </lineage>
</organism>
<dbReference type="InterPro" id="IPR013785">
    <property type="entry name" value="Aldolase_TIM"/>
</dbReference>
<name>A0A7W9EIF9_9SPHN</name>
<evidence type="ECO:0000313" key="7">
    <source>
        <dbReference type="EMBL" id="MBB5699147.1"/>
    </source>
</evidence>
<evidence type="ECO:0000256" key="3">
    <source>
        <dbReference type="ARBA" id="ARBA00022723"/>
    </source>
</evidence>
<dbReference type="Pfam" id="PF04055">
    <property type="entry name" value="Radical_SAM"/>
    <property type="match status" value="1"/>
</dbReference>
<dbReference type="GO" id="GO:0003824">
    <property type="term" value="F:catalytic activity"/>
    <property type="evidence" value="ECO:0007669"/>
    <property type="project" value="InterPro"/>
</dbReference>
<proteinExistence type="predicted"/>
<protein>
    <submittedName>
        <fullName evidence="7">MoaA/NifB/PqqE/SkfB family radical SAM enzyme</fullName>
    </submittedName>
</protein>
<dbReference type="PROSITE" id="PS51918">
    <property type="entry name" value="RADICAL_SAM"/>
    <property type="match status" value="1"/>
</dbReference>
<comment type="caution">
    <text evidence="7">The sequence shown here is derived from an EMBL/GenBank/DDBJ whole genome shotgun (WGS) entry which is preliminary data.</text>
</comment>
<gene>
    <name evidence="7" type="ORF">FHR19_002502</name>
</gene>
<evidence type="ECO:0000313" key="8">
    <source>
        <dbReference type="Proteomes" id="UP000557739"/>
    </source>
</evidence>
<evidence type="ECO:0000256" key="5">
    <source>
        <dbReference type="ARBA" id="ARBA00023014"/>
    </source>
</evidence>
<dbReference type="RefSeq" id="WP_184028805.1">
    <property type="nucleotide sequence ID" value="NZ_JACIJJ010000003.1"/>
</dbReference>
<keyword evidence="5" id="KW-0411">Iron-sulfur</keyword>
<dbReference type="InterPro" id="IPR050377">
    <property type="entry name" value="Radical_SAM_PqqE_MftC-like"/>
</dbReference>
<keyword evidence="2" id="KW-0949">S-adenosyl-L-methionine</keyword>
<evidence type="ECO:0000256" key="1">
    <source>
        <dbReference type="ARBA" id="ARBA00001966"/>
    </source>
</evidence>
<dbReference type="SFLD" id="SFLDG01067">
    <property type="entry name" value="SPASM/twitch_domain_containing"/>
    <property type="match status" value="1"/>
</dbReference>
<dbReference type="GO" id="GO:0046872">
    <property type="term" value="F:metal ion binding"/>
    <property type="evidence" value="ECO:0007669"/>
    <property type="project" value="UniProtKB-KW"/>
</dbReference>
<accession>A0A7W9EIF9</accession>
<dbReference type="Proteomes" id="UP000557739">
    <property type="component" value="Unassembled WGS sequence"/>
</dbReference>
<dbReference type="AlphaFoldDB" id="A0A7W9EIF9"/>
<dbReference type="GO" id="GO:0051536">
    <property type="term" value="F:iron-sulfur cluster binding"/>
    <property type="evidence" value="ECO:0007669"/>
    <property type="project" value="UniProtKB-KW"/>
</dbReference>
<sequence>MIVLWRVSNHCNLACPFCAYDKRLELPREEVAPDRVAGFIDLLGAWRTATGRPVLLSWLGGEPLLWGSRAEMDARAAARGLDLSLTTNGTRLGSPTVRAELVRRYREVTISVDGTADFHDAMRGWPGAFAKLARTVPALVAEREAAGAPLRVRVNIVLMRDNVAGFASLCRTLAAWGVDEISFNQLGGRDRPEFYPDHRLRPGDVARLVEEVPRLQAELARMGTRLVGGAAYLRRFADSVAGRALPITDCRVAETFLFVDEAGRIAPCSFALEHFGVRVDDLRSPEDLDALPQRLMSHQRTRAPRDCADCPSTQQFAKFEPMAPLAA</sequence>
<keyword evidence="3" id="KW-0479">Metal-binding</keyword>
<keyword evidence="4" id="KW-0408">Iron</keyword>
<feature type="domain" description="Radical SAM core" evidence="6">
    <location>
        <begin position="1"/>
        <end position="230"/>
    </location>
</feature>